<evidence type="ECO:0000313" key="5">
    <source>
        <dbReference type="EMBL" id="CAH1801371.1"/>
    </source>
</evidence>
<evidence type="ECO:0000256" key="4">
    <source>
        <dbReference type="SAM" id="Phobius"/>
    </source>
</evidence>
<keyword evidence="6" id="KW-1185">Reference proteome</keyword>
<evidence type="ECO:0000256" key="2">
    <source>
        <dbReference type="ARBA" id="ARBA00022989"/>
    </source>
</evidence>
<sequence>SNTLGSITRIRSPIEYPYIIIGIWTFVPIMLLASFYYHDRTSGQKYYTQNGTIRKATFKERTPTWRSIFSPKTCGQGSSLFGVGIIILLCLYYFTLSFKMKPFYEFIMVYATEKIGMSKAQAAVMMVVGRVVIIVSGTIWGTLTRFFPIQVLLFIKIFTELAIVIYFNYVDIYTSGQLYGFIVAISMFGATNWAAGITWGLRYLEFSSLVYTFIELSGACGGILSTWVTGYVLEYGGHEAMLRLQLGGNVLLCIVLMVMQVVGSCKGEKFKNTEAGETQVNDPQKRSALKVENA</sequence>
<proteinExistence type="predicted"/>
<feature type="transmembrane region" description="Helical" evidence="4">
    <location>
        <begin position="208"/>
        <end position="228"/>
    </location>
</feature>
<dbReference type="PANTHER" id="PTHR23121:SF9">
    <property type="entry name" value="SODIUM-DEPENDENT GLUCOSE TRANSPORTER 1"/>
    <property type="match status" value="1"/>
</dbReference>
<feature type="transmembrane region" description="Helical" evidence="4">
    <location>
        <begin position="120"/>
        <end position="140"/>
    </location>
</feature>
<evidence type="ECO:0000313" key="6">
    <source>
        <dbReference type="Proteomes" id="UP000749559"/>
    </source>
</evidence>
<feature type="transmembrane region" description="Helical" evidence="4">
    <location>
        <begin position="179"/>
        <end position="201"/>
    </location>
</feature>
<gene>
    <name evidence="5" type="ORF">OFUS_LOCUS25166</name>
</gene>
<dbReference type="PANTHER" id="PTHR23121">
    <property type="entry name" value="SODIUM-DEPENDENT GLUCOSE TRANSPORTER 1"/>
    <property type="match status" value="1"/>
</dbReference>
<feature type="transmembrane region" description="Helical" evidence="4">
    <location>
        <begin position="240"/>
        <end position="262"/>
    </location>
</feature>
<dbReference type="Gene3D" id="1.20.1250.20">
    <property type="entry name" value="MFS general substrate transporter like domains"/>
    <property type="match status" value="1"/>
</dbReference>
<name>A0A8S4Q4C3_OWEFU</name>
<comment type="caution">
    <text evidence="5">The sequence shown here is derived from an EMBL/GenBank/DDBJ whole genome shotgun (WGS) entry which is preliminary data.</text>
</comment>
<reference evidence="5" key="1">
    <citation type="submission" date="2022-03" db="EMBL/GenBank/DDBJ databases">
        <authorList>
            <person name="Martin C."/>
        </authorList>
    </citation>
    <scope>NUCLEOTIDE SEQUENCE</scope>
</reference>
<feature type="transmembrane region" description="Helical" evidence="4">
    <location>
        <begin position="80"/>
        <end position="100"/>
    </location>
</feature>
<dbReference type="Proteomes" id="UP000749559">
    <property type="component" value="Unassembled WGS sequence"/>
</dbReference>
<keyword evidence="3 4" id="KW-0472">Membrane</keyword>
<accession>A0A8S4Q4C3</accession>
<dbReference type="AlphaFoldDB" id="A0A8S4Q4C3"/>
<dbReference type="InterPro" id="IPR036259">
    <property type="entry name" value="MFS_trans_sf"/>
</dbReference>
<feature type="non-terminal residue" evidence="5">
    <location>
        <position position="1"/>
    </location>
</feature>
<dbReference type="SUPFAM" id="SSF103473">
    <property type="entry name" value="MFS general substrate transporter"/>
    <property type="match status" value="1"/>
</dbReference>
<feature type="transmembrane region" description="Helical" evidence="4">
    <location>
        <begin position="147"/>
        <end position="167"/>
    </location>
</feature>
<dbReference type="EMBL" id="CAIIXF020000012">
    <property type="protein sequence ID" value="CAH1801371.1"/>
    <property type="molecule type" value="Genomic_DNA"/>
</dbReference>
<feature type="transmembrane region" description="Helical" evidence="4">
    <location>
        <begin position="16"/>
        <end position="37"/>
    </location>
</feature>
<evidence type="ECO:0000256" key="1">
    <source>
        <dbReference type="ARBA" id="ARBA00022692"/>
    </source>
</evidence>
<keyword evidence="2 4" id="KW-1133">Transmembrane helix</keyword>
<organism evidence="5 6">
    <name type="scientific">Owenia fusiformis</name>
    <name type="common">Polychaete worm</name>
    <dbReference type="NCBI Taxonomy" id="6347"/>
    <lineage>
        <taxon>Eukaryota</taxon>
        <taxon>Metazoa</taxon>
        <taxon>Spiralia</taxon>
        <taxon>Lophotrochozoa</taxon>
        <taxon>Annelida</taxon>
        <taxon>Polychaeta</taxon>
        <taxon>Sedentaria</taxon>
        <taxon>Canalipalpata</taxon>
        <taxon>Sabellida</taxon>
        <taxon>Oweniida</taxon>
        <taxon>Oweniidae</taxon>
        <taxon>Owenia</taxon>
    </lineage>
</organism>
<keyword evidence="1 4" id="KW-0812">Transmembrane</keyword>
<protein>
    <submittedName>
        <fullName evidence="5">Uncharacterized protein</fullName>
    </submittedName>
</protein>
<evidence type="ECO:0000256" key="3">
    <source>
        <dbReference type="ARBA" id="ARBA00023136"/>
    </source>
</evidence>